<dbReference type="RefSeq" id="WP_060935016.1">
    <property type="nucleotide sequence ID" value="NZ_KQ960429.1"/>
</dbReference>
<evidence type="ECO:0000256" key="4">
    <source>
        <dbReference type="ARBA" id="ARBA00022692"/>
    </source>
</evidence>
<accession>A0A134BBR0</accession>
<dbReference type="SUPFAM" id="SSF56935">
    <property type="entry name" value="Porins"/>
    <property type="match status" value="1"/>
</dbReference>
<proteinExistence type="inferred from homology"/>
<evidence type="ECO:0000259" key="12">
    <source>
        <dbReference type="Pfam" id="PF07715"/>
    </source>
</evidence>
<feature type="domain" description="TonB-dependent receptor plug" evidence="12">
    <location>
        <begin position="50"/>
        <end position="154"/>
    </location>
</feature>
<keyword evidence="14" id="KW-1185">Reference proteome</keyword>
<name>A0A134BBR0_9PORP</name>
<dbReference type="EMBL" id="LSDK01000044">
    <property type="protein sequence ID" value="KXB77374.1"/>
    <property type="molecule type" value="Genomic_DNA"/>
</dbReference>
<feature type="signal peptide" evidence="10">
    <location>
        <begin position="1"/>
        <end position="21"/>
    </location>
</feature>
<evidence type="ECO:0000313" key="13">
    <source>
        <dbReference type="EMBL" id="KXB77374.1"/>
    </source>
</evidence>
<dbReference type="InterPro" id="IPR012910">
    <property type="entry name" value="Plug_dom"/>
</dbReference>
<protein>
    <submittedName>
        <fullName evidence="13">TonB-dependent receptor plug domain protein</fullName>
    </submittedName>
</protein>
<keyword evidence="2 8" id="KW-0813">Transport</keyword>
<dbReference type="OrthoDB" id="8670144at2"/>
<comment type="similarity">
    <text evidence="8 9">Belongs to the TonB-dependent receptor family.</text>
</comment>
<comment type="caution">
    <text evidence="13">The sequence shown here is derived from an EMBL/GenBank/DDBJ whole genome shotgun (WGS) entry which is preliminary data.</text>
</comment>
<keyword evidence="4 8" id="KW-0812">Transmembrane</keyword>
<evidence type="ECO:0000256" key="6">
    <source>
        <dbReference type="ARBA" id="ARBA00023136"/>
    </source>
</evidence>
<dbReference type="PANTHER" id="PTHR30069">
    <property type="entry name" value="TONB-DEPENDENT OUTER MEMBRANE RECEPTOR"/>
    <property type="match status" value="1"/>
</dbReference>
<evidence type="ECO:0000259" key="11">
    <source>
        <dbReference type="Pfam" id="PF00593"/>
    </source>
</evidence>
<dbReference type="CDD" id="cd01347">
    <property type="entry name" value="ligand_gated_channel"/>
    <property type="match status" value="1"/>
</dbReference>
<evidence type="ECO:0000256" key="7">
    <source>
        <dbReference type="ARBA" id="ARBA00023237"/>
    </source>
</evidence>
<keyword evidence="13" id="KW-0675">Receptor</keyword>
<feature type="domain" description="TonB-dependent receptor-like beta-barrel" evidence="11">
    <location>
        <begin position="250"/>
        <end position="690"/>
    </location>
</feature>
<evidence type="ECO:0000256" key="10">
    <source>
        <dbReference type="SAM" id="SignalP"/>
    </source>
</evidence>
<dbReference type="Pfam" id="PF07715">
    <property type="entry name" value="Plug"/>
    <property type="match status" value="1"/>
</dbReference>
<dbReference type="AlphaFoldDB" id="A0A134BBR0"/>
<dbReference type="PROSITE" id="PS52016">
    <property type="entry name" value="TONB_DEPENDENT_REC_3"/>
    <property type="match status" value="1"/>
</dbReference>
<dbReference type="InterPro" id="IPR000531">
    <property type="entry name" value="Beta-barrel_TonB"/>
</dbReference>
<dbReference type="InterPro" id="IPR036942">
    <property type="entry name" value="Beta-barrel_TonB_sf"/>
</dbReference>
<evidence type="ECO:0000313" key="14">
    <source>
        <dbReference type="Proteomes" id="UP000070224"/>
    </source>
</evidence>
<evidence type="ECO:0000256" key="3">
    <source>
        <dbReference type="ARBA" id="ARBA00022452"/>
    </source>
</evidence>
<feature type="chain" id="PRO_5007462253" evidence="10">
    <location>
        <begin position="22"/>
        <end position="725"/>
    </location>
</feature>
<dbReference type="Gene3D" id="2.40.170.20">
    <property type="entry name" value="TonB-dependent receptor, beta-barrel domain"/>
    <property type="match status" value="1"/>
</dbReference>
<dbReference type="PATRIC" id="fig|322095.3.peg.517"/>
<evidence type="ECO:0000256" key="2">
    <source>
        <dbReference type="ARBA" id="ARBA00022448"/>
    </source>
</evidence>
<evidence type="ECO:0000256" key="5">
    <source>
        <dbReference type="ARBA" id="ARBA00023077"/>
    </source>
</evidence>
<dbReference type="GO" id="GO:0009279">
    <property type="term" value="C:cell outer membrane"/>
    <property type="evidence" value="ECO:0007669"/>
    <property type="project" value="UniProtKB-SubCell"/>
</dbReference>
<dbReference type="InterPro" id="IPR039426">
    <property type="entry name" value="TonB-dep_rcpt-like"/>
</dbReference>
<keyword evidence="3 8" id="KW-1134">Transmembrane beta strand</keyword>
<organism evidence="13 14">
    <name type="scientific">Porphyromonas somerae</name>
    <dbReference type="NCBI Taxonomy" id="322095"/>
    <lineage>
        <taxon>Bacteria</taxon>
        <taxon>Pseudomonadati</taxon>
        <taxon>Bacteroidota</taxon>
        <taxon>Bacteroidia</taxon>
        <taxon>Bacteroidales</taxon>
        <taxon>Porphyromonadaceae</taxon>
        <taxon>Porphyromonas</taxon>
    </lineage>
</organism>
<evidence type="ECO:0000256" key="1">
    <source>
        <dbReference type="ARBA" id="ARBA00004571"/>
    </source>
</evidence>
<dbReference type="GO" id="GO:0044718">
    <property type="term" value="P:siderophore transmembrane transport"/>
    <property type="evidence" value="ECO:0007669"/>
    <property type="project" value="TreeGrafter"/>
</dbReference>
<keyword evidence="7 8" id="KW-0998">Cell outer membrane</keyword>
<keyword evidence="6 8" id="KW-0472">Membrane</keyword>
<reference evidence="14" key="1">
    <citation type="submission" date="2016-01" db="EMBL/GenBank/DDBJ databases">
        <authorList>
            <person name="Mitreva M."/>
            <person name="Pepin K.H."/>
            <person name="Mihindukulasuriya K.A."/>
            <person name="Fulton R."/>
            <person name="Fronick C."/>
            <person name="O'Laughlin M."/>
            <person name="Miner T."/>
            <person name="Herter B."/>
            <person name="Rosa B.A."/>
            <person name="Cordes M."/>
            <person name="Tomlinson C."/>
            <person name="Wollam A."/>
            <person name="Palsikar V.B."/>
            <person name="Mardis E.R."/>
            <person name="Wilson R.K."/>
        </authorList>
    </citation>
    <scope>NUCLEOTIDE SEQUENCE [LARGE SCALE GENOMIC DNA]</scope>
    <source>
        <strain evidence="14">KA00683</strain>
    </source>
</reference>
<evidence type="ECO:0000256" key="9">
    <source>
        <dbReference type="RuleBase" id="RU003357"/>
    </source>
</evidence>
<dbReference type="Gene3D" id="2.170.130.10">
    <property type="entry name" value="TonB-dependent receptor, plug domain"/>
    <property type="match status" value="1"/>
</dbReference>
<gene>
    <name evidence="13" type="ORF">HMPREF3185_00527</name>
</gene>
<dbReference type="InterPro" id="IPR037066">
    <property type="entry name" value="Plug_dom_sf"/>
</dbReference>
<keyword evidence="10" id="KW-0732">Signal</keyword>
<dbReference type="Proteomes" id="UP000070224">
    <property type="component" value="Unassembled WGS sequence"/>
</dbReference>
<comment type="subcellular location">
    <subcellularLocation>
        <location evidence="1 8">Cell outer membrane</location>
        <topology evidence="1 8">Multi-pass membrane protein</topology>
    </subcellularLocation>
</comment>
<evidence type="ECO:0000256" key="8">
    <source>
        <dbReference type="PROSITE-ProRule" id="PRU01360"/>
    </source>
</evidence>
<keyword evidence="5 9" id="KW-0798">TonB box</keyword>
<sequence length="725" mass="79626">MIHRKLLLTLGLGCHSFLAMAQSPSVHGTQQPDHELQDVVVVGSRIPEIKQRAAASITIIPERDIREMSQILPDMQAIVGYFIPGVPPTGNNVNERYNTLRGRSILVLIDGIPQSTPLRATSRDLRSIDPAAVERIEVIKGATAIFGNGANGGIINIVTKQNKEKRPFGGQSQLSYTDHNFFKSSEKTAGYRLSQQVYGQAGSLSYLVDGVYQHTGSAIAANGVYLSPRYGLGDTRTINTLAKLGYRFNDRTQLELMYNFFRTEQDGPLVASGGKYLVSPRIGVPGTQPAEAMPEGLPYNHNAYLKLSSREVFAQTDLEVSLFGRSIKSVADYRKHNPKSPRWEETSGQAVTKASQGGARAQLLSRLTPSSQLNLQLLYGADFLLDQTSQPLVDGRYWVPKMTSVNYAPFVQGKAVLSDLLTVKAGARYDWIDVHVPDYTVLRAKKTDPLVQVAGGTLGYRNLSLNVGATYNGLKAFQPFVSYSEGFSIYDLGRTLRSAKADALSKIETDPVRTHNYEAGFYSHLSDLFGEGTRLDLQGAFYYTYAALGSDLISQNGFWVVDRSPQRIYGMELSAEATLSPKLSLGATFSALEGRKRLADGSWNGYMSGQSIPPLKLTAHVSYRPIKDLSLRLFALHTGSRDRFAPKTNPTTNESQYAEGEGVVKPISLLSLQGAYRLGAFTVGLGVENLLNTTYYPIQSQLVARDAEYTQGNGRMVTLSLSYRY</sequence>
<dbReference type="PANTHER" id="PTHR30069:SF42">
    <property type="entry name" value="FERRIC AEROBACTIN RECEPTOR"/>
    <property type="match status" value="1"/>
</dbReference>
<dbReference type="Pfam" id="PF00593">
    <property type="entry name" value="TonB_dep_Rec_b-barrel"/>
    <property type="match status" value="1"/>
</dbReference>
<dbReference type="GO" id="GO:0015344">
    <property type="term" value="F:siderophore uptake transmembrane transporter activity"/>
    <property type="evidence" value="ECO:0007669"/>
    <property type="project" value="TreeGrafter"/>
</dbReference>
<dbReference type="STRING" id="322095.HMPREF3185_00527"/>